<dbReference type="RefSeq" id="XP_014161314.1">
    <property type="nucleotide sequence ID" value="XM_014305839.1"/>
</dbReference>
<evidence type="ECO:0000313" key="2">
    <source>
        <dbReference type="Proteomes" id="UP000054560"/>
    </source>
</evidence>
<keyword evidence="2" id="KW-1185">Reference proteome</keyword>
<dbReference type="PRINTS" id="PR00080">
    <property type="entry name" value="SDRFAMILY"/>
</dbReference>
<dbReference type="PRINTS" id="PR00081">
    <property type="entry name" value="GDHRDH"/>
</dbReference>
<organism evidence="1 2">
    <name type="scientific">Sphaeroforma arctica JP610</name>
    <dbReference type="NCBI Taxonomy" id="667725"/>
    <lineage>
        <taxon>Eukaryota</taxon>
        <taxon>Ichthyosporea</taxon>
        <taxon>Ichthyophonida</taxon>
        <taxon>Sphaeroforma</taxon>
    </lineage>
</organism>
<dbReference type="GeneID" id="25900953"/>
<dbReference type="PROSITE" id="PS00061">
    <property type="entry name" value="ADH_SHORT"/>
    <property type="match status" value="1"/>
</dbReference>
<evidence type="ECO:0000313" key="1">
    <source>
        <dbReference type="EMBL" id="KNC87412.1"/>
    </source>
</evidence>
<gene>
    <name evidence="1" type="ORF">SARC_00449</name>
</gene>
<dbReference type="AlphaFoldDB" id="A0A0L0GEG0"/>
<sequence>MMDGKLALVTGASSGIGKAIAQKLTQEGAKVVGTGRNEESLAQLKADGDLLGYVVGDLCQDGVCERIVREAVEQLGGLTTVINCAGVLVAGAMGSVSLDNYLFNFRGNVQSTFEVMEHAIPHLRKAGAASGPCIINISSVNGKQSAGGVATYCASKAAVDQLTRCAAVDLAPDGIRVVGVNPGVIRTPLQQRGGMSNEAYEKFLERTINYTHPIAKALGRVGEPEEVGELVAFLAGDKAKFITGECIAIDGGRQCLGAR</sequence>
<dbReference type="InterPro" id="IPR036291">
    <property type="entry name" value="NAD(P)-bd_dom_sf"/>
</dbReference>
<dbReference type="InterPro" id="IPR002347">
    <property type="entry name" value="SDR_fam"/>
</dbReference>
<dbReference type="PANTHER" id="PTHR43975">
    <property type="entry name" value="ZGC:101858"/>
    <property type="match status" value="1"/>
</dbReference>
<name>A0A0L0GEG0_9EUKA</name>
<dbReference type="EMBL" id="KQ241610">
    <property type="protein sequence ID" value="KNC87412.1"/>
    <property type="molecule type" value="Genomic_DNA"/>
</dbReference>
<dbReference type="FunFam" id="3.40.50.720:FF:000084">
    <property type="entry name" value="Short-chain dehydrogenase reductase"/>
    <property type="match status" value="1"/>
</dbReference>
<dbReference type="Proteomes" id="UP000054560">
    <property type="component" value="Unassembled WGS sequence"/>
</dbReference>
<dbReference type="Pfam" id="PF13561">
    <property type="entry name" value="adh_short_C2"/>
    <property type="match status" value="1"/>
</dbReference>
<dbReference type="Gene3D" id="3.40.50.720">
    <property type="entry name" value="NAD(P)-binding Rossmann-like Domain"/>
    <property type="match status" value="1"/>
</dbReference>
<protein>
    <submittedName>
        <fullName evidence="1">Uncharacterized protein</fullName>
    </submittedName>
</protein>
<dbReference type="OrthoDB" id="1393670at2759"/>
<proteinExistence type="predicted"/>
<dbReference type="PANTHER" id="PTHR43975:SF2">
    <property type="entry name" value="EG:BACR7A4.14 PROTEIN-RELATED"/>
    <property type="match status" value="1"/>
</dbReference>
<dbReference type="STRING" id="667725.A0A0L0GEG0"/>
<dbReference type="eggNOG" id="KOG0725">
    <property type="taxonomic scope" value="Eukaryota"/>
</dbReference>
<accession>A0A0L0GEG0</accession>
<reference evidence="1 2" key="1">
    <citation type="submission" date="2011-02" db="EMBL/GenBank/DDBJ databases">
        <title>The Genome Sequence of Sphaeroforma arctica JP610.</title>
        <authorList>
            <consortium name="The Broad Institute Genome Sequencing Platform"/>
            <person name="Russ C."/>
            <person name="Cuomo C."/>
            <person name="Young S.K."/>
            <person name="Zeng Q."/>
            <person name="Gargeya S."/>
            <person name="Alvarado L."/>
            <person name="Berlin A."/>
            <person name="Chapman S.B."/>
            <person name="Chen Z."/>
            <person name="Freedman E."/>
            <person name="Gellesch M."/>
            <person name="Goldberg J."/>
            <person name="Griggs A."/>
            <person name="Gujja S."/>
            <person name="Heilman E."/>
            <person name="Heiman D."/>
            <person name="Howarth C."/>
            <person name="Mehta T."/>
            <person name="Neiman D."/>
            <person name="Pearson M."/>
            <person name="Roberts A."/>
            <person name="Saif S."/>
            <person name="Shea T."/>
            <person name="Shenoy N."/>
            <person name="Sisk P."/>
            <person name="Stolte C."/>
            <person name="Sykes S."/>
            <person name="White J."/>
            <person name="Yandava C."/>
            <person name="Burger G."/>
            <person name="Gray M.W."/>
            <person name="Holland P.W.H."/>
            <person name="King N."/>
            <person name="Lang F.B.F."/>
            <person name="Roger A.J."/>
            <person name="Ruiz-Trillo I."/>
            <person name="Haas B."/>
            <person name="Nusbaum C."/>
            <person name="Birren B."/>
        </authorList>
    </citation>
    <scope>NUCLEOTIDE SEQUENCE [LARGE SCALE GENOMIC DNA]</scope>
    <source>
        <strain evidence="1 2">JP610</strain>
    </source>
</reference>
<dbReference type="InterPro" id="IPR020904">
    <property type="entry name" value="Sc_DH/Rdtase_CS"/>
</dbReference>
<dbReference type="SUPFAM" id="SSF51735">
    <property type="entry name" value="NAD(P)-binding Rossmann-fold domains"/>
    <property type="match status" value="1"/>
</dbReference>